<organism evidence="1 2">
    <name type="scientific">Leminorella richardii</name>
    <dbReference type="NCBI Taxonomy" id="158841"/>
    <lineage>
        <taxon>Bacteria</taxon>
        <taxon>Pseudomonadati</taxon>
        <taxon>Pseudomonadota</taxon>
        <taxon>Gammaproteobacteria</taxon>
        <taxon>Enterobacterales</taxon>
        <taxon>Budviciaceae</taxon>
        <taxon>Leminorella</taxon>
    </lineage>
</organism>
<dbReference type="PANTHER" id="PTHR30528">
    <property type="entry name" value="CYTOPLASMIC PROTEIN"/>
    <property type="match status" value="1"/>
</dbReference>
<proteinExistence type="predicted"/>
<protein>
    <submittedName>
        <fullName evidence="1">Uncharacterized protein conserved in bacteria</fullName>
    </submittedName>
</protein>
<evidence type="ECO:0000313" key="2">
    <source>
        <dbReference type="Proteomes" id="UP000249005"/>
    </source>
</evidence>
<accession>A0A2X4V1K1</accession>
<name>A0A2X4V1K1_9GAMM</name>
<gene>
    <name evidence="1" type="ORF">NCTC12151_01352</name>
</gene>
<dbReference type="InterPro" id="IPR009351">
    <property type="entry name" value="AlkZ-like"/>
</dbReference>
<dbReference type="RefSeq" id="WP_111739946.1">
    <property type="nucleotide sequence ID" value="NZ_LR698987.1"/>
</dbReference>
<reference evidence="1 2" key="1">
    <citation type="submission" date="2018-06" db="EMBL/GenBank/DDBJ databases">
        <authorList>
            <consortium name="Pathogen Informatics"/>
            <person name="Doyle S."/>
        </authorList>
    </citation>
    <scope>NUCLEOTIDE SEQUENCE [LARGE SCALE GENOMIC DNA]</scope>
    <source>
        <strain evidence="1 2">NCTC12151</strain>
    </source>
</reference>
<evidence type="ECO:0000313" key="1">
    <source>
        <dbReference type="EMBL" id="SQI39150.1"/>
    </source>
</evidence>
<dbReference type="PANTHER" id="PTHR30528:SF0">
    <property type="entry name" value="CYTOPLASMIC PROTEIN"/>
    <property type="match status" value="1"/>
</dbReference>
<sequence length="387" mass="45108">MEQLKRLRRLTLAKQGLLSKKVFSADITGTLSAIEHLGYVQIDTISVVERAHHHVLWSRVPNYIPAQLNTLIENRDIFEYWYHAASYLPMKDFRFALPHMNAIRRGEKTHFHSSDKKTMNEVISRVKAEGPVRARDMESKSNEKKGGWSISNTHKRALEALFIRGDLMICKRNGMEKVYDLTERCLPSGINTQEPTVDEYAEYILETTIRAHGVFDWKQLMHLKTGKPLKEAMQQGLNDRLQSGVVKKIVLDDSNELYVDSVAYEQPLAFDSAIRILSPFDNLVIHRDRLNSLFNFDYKIECYVTPSKRKYGYFCLPILYNETLIGRIDCKAHRSQRRFEVVGLFLENHQFERDEFYSTLIDELQKFADFNECPELDKKVVDNVLKH</sequence>
<keyword evidence="2" id="KW-1185">Reference proteome</keyword>
<dbReference type="EMBL" id="LS483470">
    <property type="protein sequence ID" value="SQI39150.1"/>
    <property type="molecule type" value="Genomic_DNA"/>
</dbReference>
<dbReference type="KEGG" id="lri:NCTC12151_01352"/>
<dbReference type="Pfam" id="PF06224">
    <property type="entry name" value="AlkZ-like"/>
    <property type="match status" value="1"/>
</dbReference>
<dbReference type="Proteomes" id="UP000249005">
    <property type="component" value="Chromosome 1"/>
</dbReference>
<dbReference type="AlphaFoldDB" id="A0A2X4V1K1"/>
<dbReference type="OrthoDB" id="9787207at2"/>